<dbReference type="RefSeq" id="WP_039776359.1">
    <property type="nucleotide sequence ID" value="NZ_JAAXOR010000007.1"/>
</dbReference>
<accession>A0A231GU90</accession>
<gene>
    <name evidence="1" type="ORF">B7C42_07704</name>
</gene>
<keyword evidence="2" id="KW-1185">Reference proteome</keyword>
<name>A0A231GU90_9NOCA</name>
<comment type="caution">
    <text evidence="1">The sequence shown here is derived from an EMBL/GenBank/DDBJ whole genome shotgun (WGS) entry which is preliminary data.</text>
</comment>
<evidence type="ECO:0000313" key="1">
    <source>
        <dbReference type="EMBL" id="OXR40190.1"/>
    </source>
</evidence>
<organism evidence="1 2">
    <name type="scientific">Nocardia cerradoensis</name>
    <dbReference type="NCBI Taxonomy" id="85688"/>
    <lineage>
        <taxon>Bacteria</taxon>
        <taxon>Bacillati</taxon>
        <taxon>Actinomycetota</taxon>
        <taxon>Actinomycetes</taxon>
        <taxon>Mycobacteriales</taxon>
        <taxon>Nocardiaceae</taxon>
        <taxon>Nocardia</taxon>
    </lineage>
</organism>
<sequence length="88" mass="9888">MSSYFCMDGALEGVAEVEYKAAHIYRYGPDRQYSSPIPAYVFVRLGKGFPEVRLRLSIEDVRALAEQLPQILMLHDAAERLAVEKAVA</sequence>
<proteinExistence type="predicted"/>
<reference evidence="1 2" key="1">
    <citation type="submission" date="2017-07" db="EMBL/GenBank/DDBJ databases">
        <title>First draft Genome Sequence of Nocardia cerradoensis isolated from human infection.</title>
        <authorList>
            <person name="Carrasco G."/>
        </authorList>
    </citation>
    <scope>NUCLEOTIDE SEQUENCE [LARGE SCALE GENOMIC DNA]</scope>
    <source>
        <strain evidence="1 2">CNM20130759</strain>
    </source>
</reference>
<dbReference type="AlphaFoldDB" id="A0A231GU90"/>
<dbReference type="Proteomes" id="UP000215506">
    <property type="component" value="Unassembled WGS sequence"/>
</dbReference>
<dbReference type="EMBL" id="NGAF01000037">
    <property type="protein sequence ID" value="OXR40190.1"/>
    <property type="molecule type" value="Genomic_DNA"/>
</dbReference>
<protein>
    <submittedName>
        <fullName evidence="1">Uncharacterized protein</fullName>
    </submittedName>
</protein>
<evidence type="ECO:0000313" key="2">
    <source>
        <dbReference type="Proteomes" id="UP000215506"/>
    </source>
</evidence>